<dbReference type="InterPro" id="IPR047655">
    <property type="entry name" value="Transpos_IS630-like"/>
</dbReference>
<dbReference type="Pfam" id="PF13565">
    <property type="entry name" value="HTH_32"/>
    <property type="match status" value="1"/>
</dbReference>
<keyword evidence="3" id="KW-1185">Reference proteome</keyword>
<protein>
    <submittedName>
        <fullName evidence="2">IS630 family transposase</fullName>
    </submittedName>
</protein>
<dbReference type="SUPFAM" id="SSF46689">
    <property type="entry name" value="Homeodomain-like"/>
    <property type="match status" value="1"/>
</dbReference>
<reference evidence="3" key="1">
    <citation type="journal article" date="2019" name="Int. J. Syst. Evol. Microbiol.">
        <title>The Global Catalogue of Microorganisms (GCM) 10K type strain sequencing project: providing services to taxonomists for standard genome sequencing and annotation.</title>
        <authorList>
            <consortium name="The Broad Institute Genomics Platform"/>
            <consortium name="The Broad Institute Genome Sequencing Center for Infectious Disease"/>
            <person name="Wu L."/>
            <person name="Ma J."/>
        </authorList>
    </citation>
    <scope>NUCLEOTIDE SEQUENCE [LARGE SCALE GENOMIC DNA]</scope>
    <source>
        <strain evidence="3">JCM 4816</strain>
    </source>
</reference>
<dbReference type="EMBL" id="BAAAXF010000014">
    <property type="protein sequence ID" value="GAA3493955.1"/>
    <property type="molecule type" value="Genomic_DNA"/>
</dbReference>
<dbReference type="Proteomes" id="UP001501455">
    <property type="component" value="Unassembled WGS sequence"/>
</dbReference>
<feature type="domain" description="Tc1-like transposase DDE" evidence="1">
    <location>
        <begin position="165"/>
        <end position="269"/>
    </location>
</feature>
<evidence type="ECO:0000259" key="1">
    <source>
        <dbReference type="Pfam" id="PF13358"/>
    </source>
</evidence>
<dbReference type="NCBIfam" id="NF033545">
    <property type="entry name" value="transpos_IS630"/>
    <property type="match status" value="1"/>
</dbReference>
<comment type="caution">
    <text evidence="2">The sequence shown here is derived from an EMBL/GenBank/DDBJ whole genome shotgun (WGS) entry which is preliminary data.</text>
</comment>
<dbReference type="InterPro" id="IPR009057">
    <property type="entry name" value="Homeodomain-like_sf"/>
</dbReference>
<dbReference type="PANTHER" id="PTHR30347:SF1">
    <property type="entry name" value="MECHANOSENSITIVE CHANNEL MSCK"/>
    <property type="match status" value="1"/>
</dbReference>
<gene>
    <name evidence="2" type="ORF">GCM10019016_010540</name>
</gene>
<sequence length="304" mass="33767">MSVTDAQRAALEGWVRRRTTAQALAQRSRIVLECAEGYSIIEVSRRLRASPDTVRAWRRRFLERGLGGLCDDLRPGVPRKITDADVERVIVKTLEEKPKNAAHWSTRSMAAATGMSQSTISRIWRAFALAPHRSQTFKLFTDPLFVDKVRDVVGLYFDPPEKALVLCVDEKSQIQALDRSQPILPMMPGVPERRSHDYVRAGTTTLFAALEVATGKVIGVLHRRHRAAEFKKFLTELDKEVPAGLQVQLILDNYATHKTPDIKKWLLAHPRFHLVCSVSLTPTASTTTLGAVLDAAVASVAPSG</sequence>
<evidence type="ECO:0000313" key="2">
    <source>
        <dbReference type="EMBL" id="GAA3493955.1"/>
    </source>
</evidence>
<dbReference type="Pfam" id="PF13358">
    <property type="entry name" value="DDE_3"/>
    <property type="match status" value="1"/>
</dbReference>
<organism evidence="2 3">
    <name type="scientific">Streptomyces prasinosporus</name>
    <dbReference type="NCBI Taxonomy" id="68256"/>
    <lineage>
        <taxon>Bacteria</taxon>
        <taxon>Bacillati</taxon>
        <taxon>Actinomycetota</taxon>
        <taxon>Actinomycetes</taxon>
        <taxon>Kitasatosporales</taxon>
        <taxon>Streptomycetaceae</taxon>
        <taxon>Streptomyces</taxon>
        <taxon>Streptomyces albogriseolus group</taxon>
    </lineage>
</organism>
<evidence type="ECO:0000313" key="3">
    <source>
        <dbReference type="Proteomes" id="UP001501455"/>
    </source>
</evidence>
<dbReference type="PANTHER" id="PTHR30347">
    <property type="entry name" value="POTASSIUM CHANNEL RELATED"/>
    <property type="match status" value="1"/>
</dbReference>
<dbReference type="InterPro" id="IPR052702">
    <property type="entry name" value="MscS-like_channel"/>
</dbReference>
<accession>A0ABP6TGV9</accession>
<proteinExistence type="predicted"/>
<dbReference type="RefSeq" id="WP_425587983.1">
    <property type="nucleotide sequence ID" value="NZ_BAAAXF010000014.1"/>
</dbReference>
<name>A0ABP6TGV9_9ACTN</name>
<dbReference type="InterPro" id="IPR038717">
    <property type="entry name" value="Tc1-like_DDE_dom"/>
</dbReference>